<evidence type="ECO:0000313" key="4">
    <source>
        <dbReference type="EMBL" id="RIB06281.1"/>
    </source>
</evidence>
<name>A0A397U993_9GLOM</name>
<dbReference type="AlphaFoldDB" id="A0A397U993"/>
<dbReference type="STRING" id="44941.A0A397U993"/>
<comment type="caution">
    <text evidence="4">The sequence shown here is derived from an EMBL/GenBank/DDBJ whole genome shotgun (WGS) entry which is preliminary data.</text>
</comment>
<evidence type="ECO:0000256" key="2">
    <source>
        <dbReference type="ARBA" id="ARBA00022737"/>
    </source>
</evidence>
<keyword evidence="5" id="KW-1185">Reference proteome</keyword>
<evidence type="ECO:0000256" key="1">
    <source>
        <dbReference type="ARBA" id="ARBA00022441"/>
    </source>
</evidence>
<dbReference type="Pfam" id="PF24981">
    <property type="entry name" value="Beta-prop_ATRN-LZTR1"/>
    <property type="match status" value="1"/>
</dbReference>
<dbReference type="OrthoDB" id="432528at2759"/>
<dbReference type="InterPro" id="IPR015915">
    <property type="entry name" value="Kelch-typ_b-propeller"/>
</dbReference>
<evidence type="ECO:0000313" key="5">
    <source>
        <dbReference type="Proteomes" id="UP000266673"/>
    </source>
</evidence>
<proteinExistence type="predicted"/>
<reference evidence="4 5" key="1">
    <citation type="submission" date="2018-06" db="EMBL/GenBank/DDBJ databases">
        <title>Comparative genomics reveals the genomic features of Rhizophagus irregularis, R. cerebriforme, R. diaphanum and Gigaspora rosea, and their symbiotic lifestyle signature.</title>
        <authorList>
            <person name="Morin E."/>
            <person name="San Clemente H."/>
            <person name="Chen E.C.H."/>
            <person name="De La Providencia I."/>
            <person name="Hainaut M."/>
            <person name="Kuo A."/>
            <person name="Kohler A."/>
            <person name="Murat C."/>
            <person name="Tang N."/>
            <person name="Roy S."/>
            <person name="Loubradou J."/>
            <person name="Henrissat B."/>
            <person name="Grigoriev I.V."/>
            <person name="Corradi N."/>
            <person name="Roux C."/>
            <person name="Martin F.M."/>
        </authorList>
    </citation>
    <scope>NUCLEOTIDE SEQUENCE [LARGE SCALE GENOMIC DNA]</scope>
    <source>
        <strain evidence="4 5">DAOM 194757</strain>
    </source>
</reference>
<dbReference type="InterPro" id="IPR056737">
    <property type="entry name" value="Beta-prop_ATRN-MKLN-like"/>
</dbReference>
<dbReference type="EMBL" id="QKWP01001842">
    <property type="protein sequence ID" value="RIB06281.1"/>
    <property type="molecule type" value="Genomic_DNA"/>
</dbReference>
<gene>
    <name evidence="4" type="ORF">C2G38_2217532</name>
</gene>
<keyword evidence="1" id="KW-0880">Kelch repeat</keyword>
<sequence>MGKSVNAPDIIIYSFSYGNCQNIPQPRYGQASVLVNDIFYFFGGANSTNAFNATNVFNDVWYLKLSNSFNATAPQWYLLSSMPVACYWGSACYSGTSKLIYLIGGRMFNPNTNTSNFDISVYQFAPNTSTWTQLIPTRFNNSFKSRNEMQAIATNIYPTIYIFGGPNGDNSNKTYYNDMNRLGYTGTGMKWKTDLSHYSYPFMDYAAVFLPNYGIIIYIGGREFDGAKLNLIEMSKIQIYDANLEMWRNNRSATGEYITPRVGHSAVLAPNGDIIVFGGSKDNNGTFGINLSPLIAVLNTKTWTWSSINATNTPRLTYHSAAIYGNFMIVAFGNYKVLFNFNNSHAINLTKLLRQGNRQKFNTKIYIFDTQNYKWVTSLNQESNQLNQDNSNEKLLKIEIGVGVGGGNGLGKPIFDTF</sequence>
<accession>A0A397U993</accession>
<dbReference type="PANTHER" id="PTHR23244:SF471">
    <property type="entry name" value="GUANINE NUCLEOTIDE-BINDING PROTEIN SUBUNIT BETA 1-RELATED"/>
    <property type="match status" value="1"/>
</dbReference>
<evidence type="ECO:0000259" key="3">
    <source>
        <dbReference type="Pfam" id="PF24981"/>
    </source>
</evidence>
<dbReference type="SUPFAM" id="SSF117281">
    <property type="entry name" value="Kelch motif"/>
    <property type="match status" value="2"/>
</dbReference>
<protein>
    <recommendedName>
        <fullName evidence="3">Attractin/MKLN-like beta-propeller domain-containing protein</fullName>
    </recommendedName>
</protein>
<dbReference type="Proteomes" id="UP000266673">
    <property type="component" value="Unassembled WGS sequence"/>
</dbReference>
<organism evidence="4 5">
    <name type="scientific">Gigaspora rosea</name>
    <dbReference type="NCBI Taxonomy" id="44941"/>
    <lineage>
        <taxon>Eukaryota</taxon>
        <taxon>Fungi</taxon>
        <taxon>Fungi incertae sedis</taxon>
        <taxon>Mucoromycota</taxon>
        <taxon>Glomeromycotina</taxon>
        <taxon>Glomeromycetes</taxon>
        <taxon>Diversisporales</taxon>
        <taxon>Gigasporaceae</taxon>
        <taxon>Gigaspora</taxon>
    </lineage>
</organism>
<feature type="domain" description="Attractin/MKLN-like beta-propeller" evidence="3">
    <location>
        <begin position="100"/>
        <end position="384"/>
    </location>
</feature>
<dbReference type="PANTHER" id="PTHR23244">
    <property type="entry name" value="KELCH REPEAT DOMAIN"/>
    <property type="match status" value="1"/>
</dbReference>
<dbReference type="Gene3D" id="2.120.10.80">
    <property type="entry name" value="Kelch-type beta propeller"/>
    <property type="match status" value="2"/>
</dbReference>
<keyword evidence="2" id="KW-0677">Repeat</keyword>